<evidence type="ECO:0000313" key="2">
    <source>
        <dbReference type="Proteomes" id="UP000635726"/>
    </source>
</evidence>
<gene>
    <name evidence="1" type="ORF">GCM10008939_07000</name>
</gene>
<evidence type="ECO:0000313" key="1">
    <source>
        <dbReference type="EMBL" id="GGJ65645.1"/>
    </source>
</evidence>
<organism evidence="1 2">
    <name type="scientific">Deinococcus aquiradiocola</name>
    <dbReference type="NCBI Taxonomy" id="393059"/>
    <lineage>
        <taxon>Bacteria</taxon>
        <taxon>Thermotogati</taxon>
        <taxon>Deinococcota</taxon>
        <taxon>Deinococci</taxon>
        <taxon>Deinococcales</taxon>
        <taxon>Deinococcaceae</taxon>
        <taxon>Deinococcus</taxon>
    </lineage>
</organism>
<name>A0A917P7W2_9DEIO</name>
<reference evidence="1" key="1">
    <citation type="journal article" date="2014" name="Int. J. Syst. Evol. Microbiol.">
        <title>Complete genome sequence of Corynebacterium casei LMG S-19264T (=DSM 44701T), isolated from a smear-ripened cheese.</title>
        <authorList>
            <consortium name="US DOE Joint Genome Institute (JGI-PGF)"/>
            <person name="Walter F."/>
            <person name="Albersmeier A."/>
            <person name="Kalinowski J."/>
            <person name="Ruckert C."/>
        </authorList>
    </citation>
    <scope>NUCLEOTIDE SEQUENCE</scope>
    <source>
        <strain evidence="1">JCM 14371</strain>
    </source>
</reference>
<accession>A0A917P7W2</accession>
<dbReference type="Pfam" id="PF11697">
    <property type="entry name" value="DUF3293"/>
    <property type="match status" value="1"/>
</dbReference>
<dbReference type="Proteomes" id="UP000635726">
    <property type="component" value="Unassembled WGS sequence"/>
</dbReference>
<dbReference type="AlphaFoldDB" id="A0A917P7W2"/>
<proteinExistence type="predicted"/>
<dbReference type="RefSeq" id="WP_229670712.1">
    <property type="nucleotide sequence ID" value="NZ_BMOE01000001.1"/>
</dbReference>
<evidence type="ECO:0008006" key="3">
    <source>
        <dbReference type="Google" id="ProtNLM"/>
    </source>
</evidence>
<dbReference type="InterPro" id="IPR021710">
    <property type="entry name" value="DUF3293"/>
</dbReference>
<sequence length="115" mass="12036">MLTAWNPGGQLQDAERNAAAQARLIAALHGRPVVPGVNGEGRWREESVIVDGITLRDAADLGARFGQLAVLYGVGRRAALVWCGVPGGSGMRVERAWLASVPTGGAGWPILPPDD</sequence>
<dbReference type="EMBL" id="BMOE01000001">
    <property type="protein sequence ID" value="GGJ65645.1"/>
    <property type="molecule type" value="Genomic_DNA"/>
</dbReference>
<reference evidence="1" key="2">
    <citation type="submission" date="2020-09" db="EMBL/GenBank/DDBJ databases">
        <authorList>
            <person name="Sun Q."/>
            <person name="Ohkuma M."/>
        </authorList>
    </citation>
    <scope>NUCLEOTIDE SEQUENCE</scope>
    <source>
        <strain evidence="1">JCM 14371</strain>
    </source>
</reference>
<keyword evidence="2" id="KW-1185">Reference proteome</keyword>
<comment type="caution">
    <text evidence="1">The sequence shown here is derived from an EMBL/GenBank/DDBJ whole genome shotgun (WGS) entry which is preliminary data.</text>
</comment>
<protein>
    <recommendedName>
        <fullName evidence="3">DUF3293 domain-containing protein</fullName>
    </recommendedName>
</protein>